<name>A0A3P7M3D8_DIBLA</name>
<gene>
    <name evidence="1" type="ORF">DILT_LOCUS13042</name>
</gene>
<evidence type="ECO:0000313" key="1">
    <source>
        <dbReference type="EMBL" id="VDN17903.1"/>
    </source>
</evidence>
<dbReference type="Proteomes" id="UP000281553">
    <property type="component" value="Unassembled WGS sequence"/>
</dbReference>
<proteinExistence type="predicted"/>
<reference evidence="1 2" key="1">
    <citation type="submission" date="2018-11" db="EMBL/GenBank/DDBJ databases">
        <authorList>
            <consortium name="Pathogen Informatics"/>
        </authorList>
    </citation>
    <scope>NUCLEOTIDE SEQUENCE [LARGE SCALE GENOMIC DNA]</scope>
</reference>
<dbReference type="AlphaFoldDB" id="A0A3P7M3D8"/>
<evidence type="ECO:0000313" key="2">
    <source>
        <dbReference type="Proteomes" id="UP000281553"/>
    </source>
</evidence>
<protein>
    <submittedName>
        <fullName evidence="1">Uncharacterized protein</fullName>
    </submittedName>
</protein>
<sequence length="69" mass="7769">MIKAYYRPSTARVLVHNNLSQSFDIRSGVRQGCVLSPILFNYVIDWILGKAPHEEDGVELAPGRRLTAQ</sequence>
<organism evidence="1 2">
    <name type="scientific">Dibothriocephalus latus</name>
    <name type="common">Fish tapeworm</name>
    <name type="synonym">Diphyllobothrium latum</name>
    <dbReference type="NCBI Taxonomy" id="60516"/>
    <lineage>
        <taxon>Eukaryota</taxon>
        <taxon>Metazoa</taxon>
        <taxon>Spiralia</taxon>
        <taxon>Lophotrochozoa</taxon>
        <taxon>Platyhelminthes</taxon>
        <taxon>Cestoda</taxon>
        <taxon>Eucestoda</taxon>
        <taxon>Diphyllobothriidea</taxon>
        <taxon>Diphyllobothriidae</taxon>
        <taxon>Dibothriocephalus</taxon>
    </lineage>
</organism>
<dbReference type="OrthoDB" id="6255742at2759"/>
<dbReference type="EMBL" id="UYRU01068646">
    <property type="protein sequence ID" value="VDN17903.1"/>
    <property type="molecule type" value="Genomic_DNA"/>
</dbReference>
<accession>A0A3P7M3D8</accession>
<keyword evidence="2" id="KW-1185">Reference proteome</keyword>